<evidence type="ECO:0008006" key="4">
    <source>
        <dbReference type="Google" id="ProtNLM"/>
    </source>
</evidence>
<feature type="region of interest" description="Disordered" evidence="1">
    <location>
        <begin position="928"/>
        <end position="949"/>
    </location>
</feature>
<proteinExistence type="predicted"/>
<reference evidence="2" key="1">
    <citation type="submission" date="2023-03" db="EMBL/GenBank/DDBJ databases">
        <title>Massive genome expansion in bonnet fungi (Mycena s.s.) driven by repeated elements and novel gene families across ecological guilds.</title>
        <authorList>
            <consortium name="Lawrence Berkeley National Laboratory"/>
            <person name="Harder C.B."/>
            <person name="Miyauchi S."/>
            <person name="Viragh M."/>
            <person name="Kuo A."/>
            <person name="Thoen E."/>
            <person name="Andreopoulos B."/>
            <person name="Lu D."/>
            <person name="Skrede I."/>
            <person name="Drula E."/>
            <person name="Henrissat B."/>
            <person name="Morin E."/>
            <person name="Kohler A."/>
            <person name="Barry K."/>
            <person name="LaButti K."/>
            <person name="Morin E."/>
            <person name="Salamov A."/>
            <person name="Lipzen A."/>
            <person name="Mereny Z."/>
            <person name="Hegedus B."/>
            <person name="Baldrian P."/>
            <person name="Stursova M."/>
            <person name="Weitz H."/>
            <person name="Taylor A."/>
            <person name="Grigoriev I.V."/>
            <person name="Nagy L.G."/>
            <person name="Martin F."/>
            <person name="Kauserud H."/>
        </authorList>
    </citation>
    <scope>NUCLEOTIDE SEQUENCE</scope>
    <source>
        <strain evidence="2">CBHHK002</strain>
    </source>
</reference>
<organism evidence="2 3">
    <name type="scientific">Mycena albidolilacea</name>
    <dbReference type="NCBI Taxonomy" id="1033008"/>
    <lineage>
        <taxon>Eukaryota</taxon>
        <taxon>Fungi</taxon>
        <taxon>Dikarya</taxon>
        <taxon>Basidiomycota</taxon>
        <taxon>Agaricomycotina</taxon>
        <taxon>Agaricomycetes</taxon>
        <taxon>Agaricomycetidae</taxon>
        <taxon>Agaricales</taxon>
        <taxon>Marasmiineae</taxon>
        <taxon>Mycenaceae</taxon>
        <taxon>Mycena</taxon>
    </lineage>
</organism>
<feature type="region of interest" description="Disordered" evidence="1">
    <location>
        <begin position="89"/>
        <end position="116"/>
    </location>
</feature>
<comment type="caution">
    <text evidence="2">The sequence shown here is derived from an EMBL/GenBank/DDBJ whole genome shotgun (WGS) entry which is preliminary data.</text>
</comment>
<feature type="region of interest" description="Disordered" evidence="1">
    <location>
        <begin position="811"/>
        <end position="886"/>
    </location>
</feature>
<protein>
    <recommendedName>
        <fullName evidence="4">EF-hand domain-containing protein</fullName>
    </recommendedName>
</protein>
<gene>
    <name evidence="2" type="ORF">DFH08DRAFT_1082440</name>
</gene>
<evidence type="ECO:0000313" key="3">
    <source>
        <dbReference type="Proteomes" id="UP001218218"/>
    </source>
</evidence>
<dbReference type="PROSITE" id="PS00018">
    <property type="entry name" value="EF_HAND_1"/>
    <property type="match status" value="1"/>
</dbReference>
<evidence type="ECO:0000313" key="2">
    <source>
        <dbReference type="EMBL" id="KAJ7339914.1"/>
    </source>
</evidence>
<evidence type="ECO:0000256" key="1">
    <source>
        <dbReference type="SAM" id="MobiDB-lite"/>
    </source>
</evidence>
<accession>A0AAD6ZUB4</accession>
<name>A0AAD6ZUB4_9AGAR</name>
<dbReference type="Proteomes" id="UP001218218">
    <property type="component" value="Unassembled WGS sequence"/>
</dbReference>
<sequence>MSAIFPKRGRRENTADQSFVDLDAPPPITEKRQHSPFSYFRMRKRSTEGPKKSPPPKDTGPLPPVPPLLNHNRNYSDPQLIYGAQVYPQIRSPRSPPSDSSNDSTVSFPTPHTQPEKFATQWDAPSADNILPVAHAMLPTQTPMMAATAMIAAQSLKDNLPTAGPGHNTRALVPAGHVHGLLTTAQMDKAKVAATVGPLITMGMQNLTKAQTVVGEIVASEAWSVVKENATAVLAPAKDVVMILDSITKYIPALMVAESVFSVIIKHELDRHENDKNILVVYHTMSIFWFTMCDLQAIFRADKDHIKTSLDQFFQAVGQTMQDFGNFREVYYRHGHFARTLRSSEYRTKLTGFAQAFTEHKATLQFILTESSAIQITEMSATVTSVASKLDDVTAKLSQAMAVIARQTPLELSVARQVQENGGDRAFEDPTFMNQLAKNSFGVEEISPQVQASLRQGLDEALSANMPMFTLKIEAAQKEMKEAVERSTETILQQLNSGPYQLIKDEDIKAVWQSTNWRISCKARHFVDAVHNHFAQIFGDHRQSSGEMHADQWTLNVLSQVIYYPNISDAIDDDGSGYISVHEVNHFFKSRPQEWSAVQWLSYWAAGWKQNALAYKARCKTLFSDLETSARTVLPQNRRSVKSYIKTSGLSELWLAVNSLAADGLTHRAAHQAPETEPLNALRAEIMHKERAHIRSRLERIQYQLESPETVLAVLGTHRLEGFILCFLELILERHRQILDAANTHVLAERELETMTFSLRNLVAAFSTRYNTLTEGWKQQRLDTDFLVQCFAGGIFNDWHEVFQDHPTAHNEAIETPPASNSPAAERASREHSPPRLENILLFPLPPQPSPRSLASDESGHGSPPHRLAPLPLPQGPRRNSASSLVPKLQRTSFDCDFQHQRRNPHNRNSTASADYFFHFDFERRPSELPATTSDPASISEVYRKSKKPKLEDRIKSLETELSDIKGMLGQLIQLSTPR</sequence>
<feature type="compositionally biased region" description="Low complexity" evidence="1">
    <location>
        <begin position="91"/>
        <end position="104"/>
    </location>
</feature>
<feature type="compositionally biased region" description="Pro residues" evidence="1">
    <location>
        <begin position="52"/>
        <end position="67"/>
    </location>
</feature>
<feature type="region of interest" description="Disordered" evidence="1">
    <location>
        <begin position="1"/>
        <end position="75"/>
    </location>
</feature>
<keyword evidence="3" id="KW-1185">Reference proteome</keyword>
<dbReference type="EMBL" id="JARIHO010000027">
    <property type="protein sequence ID" value="KAJ7339914.1"/>
    <property type="molecule type" value="Genomic_DNA"/>
</dbReference>
<dbReference type="InterPro" id="IPR018247">
    <property type="entry name" value="EF_Hand_1_Ca_BS"/>
</dbReference>
<dbReference type="AlphaFoldDB" id="A0AAD6ZUB4"/>